<dbReference type="EMBL" id="MCFL01000004">
    <property type="protein sequence ID" value="ORZ40004.1"/>
    <property type="molecule type" value="Genomic_DNA"/>
</dbReference>
<protein>
    <submittedName>
        <fullName evidence="2">Uncharacterized protein</fullName>
    </submittedName>
</protein>
<comment type="caution">
    <text evidence="2">The sequence shown here is derived from an EMBL/GenBank/DDBJ whole genome shotgun (WGS) entry which is preliminary data.</text>
</comment>
<evidence type="ECO:0000313" key="2">
    <source>
        <dbReference type="EMBL" id="ORZ40004.1"/>
    </source>
</evidence>
<proteinExistence type="predicted"/>
<dbReference type="Proteomes" id="UP000193411">
    <property type="component" value="Unassembled WGS sequence"/>
</dbReference>
<evidence type="ECO:0000313" key="3">
    <source>
        <dbReference type="Proteomes" id="UP000193411"/>
    </source>
</evidence>
<organism evidence="2 3">
    <name type="scientific">Catenaria anguillulae PL171</name>
    <dbReference type="NCBI Taxonomy" id="765915"/>
    <lineage>
        <taxon>Eukaryota</taxon>
        <taxon>Fungi</taxon>
        <taxon>Fungi incertae sedis</taxon>
        <taxon>Blastocladiomycota</taxon>
        <taxon>Blastocladiomycetes</taxon>
        <taxon>Blastocladiales</taxon>
        <taxon>Catenariaceae</taxon>
        <taxon>Catenaria</taxon>
    </lineage>
</organism>
<sequence>TSTSALLSAAQAFAASTLQQQQPIAMQPQPMLPPTVTFLPATMPMPLPIRRIHPSAWSPAMPDRHAFPAARTPAWNSYAAPHFISPALPDHDLPPESMFSPVVAGSPLTGPGMPALMSPDGGFAPSPAESPALGMMDDPQAGAGAGAPGGVSQLQVAQQHHEQQMQAQQQQQQRQEGTQEPASKRRRVSDGQAPGVDPRCYDTQWEPYWQSLFPD</sequence>
<gene>
    <name evidence="2" type="ORF">BCR44DRAFT_35646</name>
</gene>
<reference evidence="2 3" key="1">
    <citation type="submission" date="2016-07" db="EMBL/GenBank/DDBJ databases">
        <title>Pervasive Adenine N6-methylation of Active Genes in Fungi.</title>
        <authorList>
            <consortium name="DOE Joint Genome Institute"/>
            <person name="Mondo S.J."/>
            <person name="Dannebaum R.O."/>
            <person name="Kuo R.C."/>
            <person name="Labutti K."/>
            <person name="Haridas S."/>
            <person name="Kuo A."/>
            <person name="Salamov A."/>
            <person name="Ahrendt S.R."/>
            <person name="Lipzen A."/>
            <person name="Sullivan W."/>
            <person name="Andreopoulos W.B."/>
            <person name="Clum A."/>
            <person name="Lindquist E."/>
            <person name="Daum C."/>
            <person name="Ramamoorthy G.K."/>
            <person name="Gryganskyi A."/>
            <person name="Culley D."/>
            <person name="Magnuson J.K."/>
            <person name="James T.Y."/>
            <person name="O'Malley M.A."/>
            <person name="Stajich J.E."/>
            <person name="Spatafora J.W."/>
            <person name="Visel A."/>
            <person name="Grigoriev I.V."/>
        </authorList>
    </citation>
    <scope>NUCLEOTIDE SEQUENCE [LARGE SCALE GENOMIC DNA]</scope>
    <source>
        <strain evidence="2 3">PL171</strain>
    </source>
</reference>
<feature type="non-terminal residue" evidence="2">
    <location>
        <position position="215"/>
    </location>
</feature>
<dbReference type="AlphaFoldDB" id="A0A1Y2I1C7"/>
<evidence type="ECO:0000256" key="1">
    <source>
        <dbReference type="SAM" id="MobiDB-lite"/>
    </source>
</evidence>
<feature type="non-terminal residue" evidence="2">
    <location>
        <position position="1"/>
    </location>
</feature>
<keyword evidence="3" id="KW-1185">Reference proteome</keyword>
<name>A0A1Y2I1C7_9FUNG</name>
<accession>A0A1Y2I1C7</accession>
<feature type="region of interest" description="Disordered" evidence="1">
    <location>
        <begin position="110"/>
        <end position="215"/>
    </location>
</feature>
<feature type="compositionally biased region" description="Low complexity" evidence="1">
    <location>
        <begin position="153"/>
        <end position="179"/>
    </location>
</feature>